<gene>
    <name evidence="9 11" type="primary">fadR</name>
    <name evidence="11" type="ORF">GCM10008111_17750</name>
</gene>
<dbReference type="InterPro" id="IPR036390">
    <property type="entry name" value="WH_DNA-bd_sf"/>
</dbReference>
<comment type="subcellular location">
    <subcellularLocation>
        <location evidence="9">Cytoplasm</location>
    </subcellularLocation>
</comment>
<evidence type="ECO:0000256" key="7">
    <source>
        <dbReference type="ARBA" id="ARBA00023159"/>
    </source>
</evidence>
<dbReference type="Gene3D" id="1.10.10.10">
    <property type="entry name" value="Winged helix-like DNA-binding domain superfamily/Winged helix DNA-binding domain"/>
    <property type="match status" value="1"/>
</dbReference>
<keyword evidence="4 9" id="KW-0805">Transcription regulation</keyword>
<keyword evidence="7 9" id="KW-0010">Activator</keyword>
<feature type="domain" description="HTH gntR-type" evidence="10">
    <location>
        <begin position="8"/>
        <end position="76"/>
    </location>
</feature>
<keyword evidence="1 9" id="KW-0963">Cytoplasm</keyword>
<dbReference type="InterPro" id="IPR008920">
    <property type="entry name" value="TF_FadR/GntR_C"/>
</dbReference>
<dbReference type="SMART" id="SM00345">
    <property type="entry name" value="HTH_GNTR"/>
    <property type="match status" value="1"/>
</dbReference>
<proteinExistence type="inferred from homology"/>
<evidence type="ECO:0000313" key="11">
    <source>
        <dbReference type="EMBL" id="GGW62278.1"/>
    </source>
</evidence>
<evidence type="ECO:0000256" key="8">
    <source>
        <dbReference type="ARBA" id="ARBA00023163"/>
    </source>
</evidence>
<comment type="caution">
    <text evidence="11">The sequence shown here is derived from an EMBL/GenBank/DDBJ whole genome shotgun (WGS) entry which is preliminary data.</text>
</comment>
<dbReference type="Pfam" id="PF00392">
    <property type="entry name" value="GntR"/>
    <property type="match status" value="1"/>
</dbReference>
<comment type="function">
    <text evidence="9">Multifunctional regulator of fatty acid metabolism.</text>
</comment>
<dbReference type="EMBL" id="BMYR01000007">
    <property type="protein sequence ID" value="GGW62278.1"/>
    <property type="molecule type" value="Genomic_DNA"/>
</dbReference>
<name>A0ABQ2WL85_9ALTE</name>
<dbReference type="InterPro" id="IPR036388">
    <property type="entry name" value="WH-like_DNA-bd_sf"/>
</dbReference>
<evidence type="ECO:0000256" key="3">
    <source>
        <dbReference type="ARBA" id="ARBA00022832"/>
    </source>
</evidence>
<protein>
    <recommendedName>
        <fullName evidence="9">Fatty acid metabolism regulator protein</fullName>
    </recommendedName>
</protein>
<dbReference type="InterPro" id="IPR000524">
    <property type="entry name" value="Tscrpt_reg_HTH_GntR"/>
</dbReference>
<dbReference type="InterPro" id="IPR014178">
    <property type="entry name" value="FA-response_TF_FadR"/>
</dbReference>
<dbReference type="CDD" id="cd07377">
    <property type="entry name" value="WHTH_GntR"/>
    <property type="match status" value="1"/>
</dbReference>
<keyword evidence="5 9" id="KW-0443">Lipid metabolism</keyword>
<accession>A0ABQ2WL85</accession>
<dbReference type="PRINTS" id="PR00035">
    <property type="entry name" value="HTHGNTR"/>
</dbReference>
<dbReference type="SUPFAM" id="SSF46785">
    <property type="entry name" value="Winged helix' DNA-binding domain"/>
    <property type="match status" value="1"/>
</dbReference>
<dbReference type="Gene3D" id="1.20.120.530">
    <property type="entry name" value="GntR ligand-binding domain-like"/>
    <property type="match status" value="1"/>
</dbReference>
<comment type="subunit">
    <text evidence="9">Homodimer.</text>
</comment>
<evidence type="ECO:0000256" key="4">
    <source>
        <dbReference type="ARBA" id="ARBA00023015"/>
    </source>
</evidence>
<dbReference type="PANTHER" id="PTHR43537:SF52">
    <property type="entry name" value="FATTY ACID METABOLISM REGULATOR PROTEIN"/>
    <property type="match status" value="1"/>
</dbReference>
<evidence type="ECO:0000256" key="5">
    <source>
        <dbReference type="ARBA" id="ARBA00023098"/>
    </source>
</evidence>
<dbReference type="InterPro" id="IPR028374">
    <property type="entry name" value="FadR_C"/>
</dbReference>
<dbReference type="NCBIfam" id="TIGR02812">
    <property type="entry name" value="fadR_gamma"/>
    <property type="match status" value="1"/>
</dbReference>
<evidence type="ECO:0000313" key="12">
    <source>
        <dbReference type="Proteomes" id="UP000634667"/>
    </source>
</evidence>
<dbReference type="PANTHER" id="PTHR43537">
    <property type="entry name" value="TRANSCRIPTIONAL REGULATOR, GNTR FAMILY"/>
    <property type="match status" value="1"/>
</dbReference>
<evidence type="ECO:0000259" key="10">
    <source>
        <dbReference type="PROSITE" id="PS50949"/>
    </source>
</evidence>
<dbReference type="Proteomes" id="UP000634667">
    <property type="component" value="Unassembled WGS sequence"/>
</dbReference>
<keyword evidence="6 9" id="KW-0238">DNA-binding</keyword>
<keyword evidence="12" id="KW-1185">Reference proteome</keyword>
<organism evidence="11 12">
    <name type="scientific">Alishewanella tabrizica</name>
    <dbReference type="NCBI Taxonomy" id="671278"/>
    <lineage>
        <taxon>Bacteria</taxon>
        <taxon>Pseudomonadati</taxon>
        <taxon>Pseudomonadota</taxon>
        <taxon>Gammaproteobacteria</taxon>
        <taxon>Alteromonadales</taxon>
        <taxon>Alteromonadaceae</taxon>
        <taxon>Alishewanella</taxon>
    </lineage>
</organism>
<keyword evidence="8 9" id="KW-0804">Transcription</keyword>
<evidence type="ECO:0000256" key="1">
    <source>
        <dbReference type="ARBA" id="ARBA00022490"/>
    </source>
</evidence>
<dbReference type="SUPFAM" id="SSF48008">
    <property type="entry name" value="GntR ligand-binding domain-like"/>
    <property type="match status" value="1"/>
</dbReference>
<evidence type="ECO:0000256" key="6">
    <source>
        <dbReference type="ARBA" id="ARBA00023125"/>
    </source>
</evidence>
<reference evidence="12" key="1">
    <citation type="journal article" date="2019" name="Int. J. Syst. Evol. Microbiol.">
        <title>The Global Catalogue of Microorganisms (GCM) 10K type strain sequencing project: providing services to taxonomists for standard genome sequencing and annotation.</title>
        <authorList>
            <consortium name="The Broad Institute Genomics Platform"/>
            <consortium name="The Broad Institute Genome Sequencing Center for Infectious Disease"/>
            <person name="Wu L."/>
            <person name="Ma J."/>
        </authorList>
    </citation>
    <scope>NUCLEOTIDE SEQUENCE [LARGE SCALE GENOMIC DNA]</scope>
    <source>
        <strain evidence="12">KCTC 23723</strain>
    </source>
</reference>
<keyword evidence="2 9" id="KW-0678">Repressor</keyword>
<dbReference type="PROSITE" id="PS50949">
    <property type="entry name" value="HTH_GNTR"/>
    <property type="match status" value="1"/>
</dbReference>
<dbReference type="Pfam" id="PF07840">
    <property type="entry name" value="FadR_C"/>
    <property type="match status" value="1"/>
</dbReference>
<evidence type="ECO:0000256" key="2">
    <source>
        <dbReference type="ARBA" id="ARBA00022491"/>
    </source>
</evidence>
<sequence length="238" mass="27157">MTNLIKAQSPAGFAEEYIVDSIWNGKFAPGSILPAERELSELIGVTRTTLREVLQRLARDGWLTIQHGKPTKVNNFWETSGLNILETLARLDEERMPDLVDELLSARTNISAIYIRGAIKTHQQQVIDALTDAETLADTAEAFAEFDYNLNHEMALHSSNRIYVLILNGFRGLYNKIARFYFSHPSARELARRYYEQLKLLAQAGKHDEVVMAVRKYGIESGKVWLELRPQIPRDLIE</sequence>
<keyword evidence="3 9" id="KW-0276">Fatty acid metabolism</keyword>
<dbReference type="RefSeq" id="WP_189482655.1">
    <property type="nucleotide sequence ID" value="NZ_BMYR01000007.1"/>
</dbReference>
<dbReference type="HAMAP" id="MF_00696">
    <property type="entry name" value="HTH_FadR"/>
    <property type="match status" value="1"/>
</dbReference>
<evidence type="ECO:0000256" key="9">
    <source>
        <dbReference type="HAMAP-Rule" id="MF_00696"/>
    </source>
</evidence>
<dbReference type="NCBIfam" id="NF003444">
    <property type="entry name" value="PRK04984.1"/>
    <property type="match status" value="1"/>
</dbReference>